<dbReference type="PROSITE" id="PS00064">
    <property type="entry name" value="L_LDH"/>
    <property type="match status" value="1"/>
</dbReference>
<evidence type="ECO:0000256" key="6">
    <source>
        <dbReference type="ARBA" id="ARBA00023027"/>
    </source>
</evidence>
<keyword evidence="5 8" id="KW-0560">Oxidoreductase</keyword>
<feature type="binding site" evidence="8">
    <location>
        <begin position="129"/>
        <end position="131"/>
    </location>
    <ligand>
        <name>NAD(+)</name>
        <dbReference type="ChEBI" id="CHEBI:57540"/>
    </ligand>
</feature>
<feature type="domain" description="Lactate/malate dehydrogenase C-terminal" evidence="12">
    <location>
        <begin position="156"/>
        <end position="312"/>
    </location>
</feature>
<evidence type="ECO:0000256" key="7">
    <source>
        <dbReference type="ARBA" id="ARBA00049258"/>
    </source>
</evidence>
<feature type="active site" description="Proton acceptor" evidence="8 9">
    <location>
        <position position="186"/>
    </location>
</feature>
<feature type="binding site" evidence="8">
    <location>
        <begin position="159"/>
        <end position="162"/>
    </location>
    <ligand>
        <name>substrate</name>
    </ligand>
</feature>
<evidence type="ECO:0000313" key="13">
    <source>
        <dbReference type="EMBL" id="NNG55871.1"/>
    </source>
</evidence>
<reference evidence="13 14" key="1">
    <citation type="submission" date="2020-05" db="EMBL/GenBank/DDBJ databases">
        <title>Draft Genome Sequences of Sphingomonas sp. Isolated from the International Space Station.</title>
        <authorList>
            <person name="Bijlani S."/>
            <person name="Singh N.K."/>
            <person name="Mason C.E."/>
            <person name="Wang C.C."/>
            <person name="Venkateswaran K."/>
        </authorList>
    </citation>
    <scope>NUCLEOTIDE SEQUENCE [LARGE SCALE GENOMIC DNA]</scope>
    <source>
        <strain evidence="13 14">FKI-L5-BR-P1</strain>
    </source>
</reference>
<dbReference type="Proteomes" id="UP000550136">
    <property type="component" value="Unassembled WGS sequence"/>
</dbReference>
<evidence type="ECO:0000259" key="11">
    <source>
        <dbReference type="Pfam" id="PF00056"/>
    </source>
</evidence>
<feature type="binding site" evidence="8">
    <location>
        <begin position="131"/>
        <end position="134"/>
    </location>
    <ligand>
        <name>substrate</name>
    </ligand>
</feature>
<feature type="binding site" evidence="10">
    <location>
        <begin position="18"/>
        <end position="23"/>
    </location>
    <ligand>
        <name>NAD(+)</name>
        <dbReference type="ChEBI" id="CHEBI:57540"/>
    </ligand>
</feature>
<feature type="domain" description="Lactate/malate dehydrogenase N-terminal" evidence="11">
    <location>
        <begin position="13"/>
        <end position="153"/>
    </location>
</feature>
<dbReference type="SUPFAM" id="SSF51735">
    <property type="entry name" value="NAD(P)-binding Rossmann-fold domains"/>
    <property type="match status" value="1"/>
</dbReference>
<comment type="function">
    <text evidence="8">Catalyzes the conversion of lactate to pyruvate.</text>
</comment>
<dbReference type="Gene3D" id="3.40.50.720">
    <property type="entry name" value="NAD(P)-binding Rossmann-like Domain"/>
    <property type="match status" value="1"/>
</dbReference>
<feature type="binding site" evidence="8">
    <location>
        <position position="154"/>
    </location>
    <ligand>
        <name>NAD(+)</name>
        <dbReference type="ChEBI" id="CHEBI:57540"/>
    </ligand>
</feature>
<dbReference type="SUPFAM" id="SSF56327">
    <property type="entry name" value="LDH C-terminal domain-like"/>
    <property type="match status" value="1"/>
</dbReference>
<comment type="function">
    <text evidence="1">Catalyzes the reversible oxidation of malate to oxaloacetate.</text>
</comment>
<dbReference type="UniPathway" id="UPA00554">
    <property type="reaction ID" value="UER00611"/>
</dbReference>
<feature type="binding site" evidence="8">
    <location>
        <position position="237"/>
    </location>
    <ligand>
        <name>substrate</name>
    </ligand>
</feature>
<evidence type="ECO:0000256" key="9">
    <source>
        <dbReference type="PIRSR" id="PIRSR000102-1"/>
    </source>
</evidence>
<keyword evidence="8" id="KW-0963">Cytoplasm</keyword>
<dbReference type="NCBIfam" id="TIGR01771">
    <property type="entry name" value="L-LDH-NAD"/>
    <property type="match status" value="1"/>
</dbReference>
<dbReference type="HAMAP" id="MF_00488">
    <property type="entry name" value="Lactate_dehydrog"/>
    <property type="match status" value="1"/>
</dbReference>
<dbReference type="GO" id="GO:0004459">
    <property type="term" value="F:L-lactate dehydrogenase (NAD+) activity"/>
    <property type="evidence" value="ECO:0007669"/>
    <property type="project" value="UniProtKB-UniRule"/>
</dbReference>
<proteinExistence type="inferred from homology"/>
<gene>
    <name evidence="8" type="primary">ldh</name>
    <name evidence="13" type="ORF">HKX06_00470</name>
</gene>
<dbReference type="GO" id="GO:0006096">
    <property type="term" value="P:glycolytic process"/>
    <property type="evidence" value="ECO:0007669"/>
    <property type="project" value="UniProtKB-UniRule"/>
</dbReference>
<comment type="similarity">
    <text evidence="3 8">Belongs to the LDH/MDH superfamily. LDH family.</text>
</comment>
<comment type="caution">
    <text evidence="13">The sequence shown here is derived from an EMBL/GenBank/DDBJ whole genome shotgun (WGS) entry which is preliminary data.</text>
</comment>
<dbReference type="PIRSF" id="PIRSF000102">
    <property type="entry name" value="Lac_mal_DH"/>
    <property type="match status" value="1"/>
</dbReference>
<dbReference type="EC" id="1.1.1.27" evidence="4 8"/>
<evidence type="ECO:0000256" key="10">
    <source>
        <dbReference type="PIRSR" id="PIRSR000102-3"/>
    </source>
</evidence>
<evidence type="ECO:0000256" key="8">
    <source>
        <dbReference type="HAMAP-Rule" id="MF_00488"/>
    </source>
</evidence>
<dbReference type="EMBL" id="JABEOU010000002">
    <property type="protein sequence ID" value="NNG55871.1"/>
    <property type="molecule type" value="Genomic_DNA"/>
</dbReference>
<evidence type="ECO:0000256" key="1">
    <source>
        <dbReference type="ARBA" id="ARBA00003966"/>
    </source>
</evidence>
<sequence>MNDHSASATHDNRVCIIGCGRVGMASAYALIQSSFIRELVLVGRDRERTEGEVMDLEHAVAVPMKSPINVINGSYADAASSSVVVIAAGKATGGSDTSRLDLLDANAPIVREIVGKLKKEGFDGVIVMATNPVDLLVQVALEETGLPTGQIVGTGTLVDTARLRGMLAEAFDIEPRGVDAYIIGEHGDSEVAVWSGARIAGVPLLRHSDSGEARDLDRMLERVRRAAPEVVRRKGHTVYAIGLCVQRICEAVLRNEHAVIAVSTVLDGEYGRTDVCLGTPCVVGKNGIERIIELDLDEEERKALHRSAETLRRLNPRLSAGAA</sequence>
<dbReference type="Pfam" id="PF02866">
    <property type="entry name" value="Ldh_1_C"/>
    <property type="match status" value="1"/>
</dbReference>
<dbReference type="PANTHER" id="PTHR43128:SF16">
    <property type="entry name" value="L-LACTATE DEHYDROGENASE"/>
    <property type="match status" value="1"/>
</dbReference>
<dbReference type="AlphaFoldDB" id="A0A7Y2PCD1"/>
<dbReference type="InterPro" id="IPR022383">
    <property type="entry name" value="Lactate/malate_DH_C"/>
</dbReference>
<feature type="binding site" evidence="10">
    <location>
        <position position="106"/>
    </location>
    <ligand>
        <name>NAD(+)</name>
        <dbReference type="ChEBI" id="CHEBI:57540"/>
    </ligand>
</feature>
<keyword evidence="6 8" id="KW-0520">NAD</keyword>
<evidence type="ECO:0000256" key="4">
    <source>
        <dbReference type="ARBA" id="ARBA00012967"/>
    </source>
</evidence>
<comment type="subunit">
    <text evidence="8">Homotetramer.</text>
</comment>
<feature type="binding site" evidence="8">
    <location>
        <position position="22"/>
    </location>
    <ligand>
        <name>NAD(+)</name>
        <dbReference type="ChEBI" id="CHEBI:57540"/>
    </ligand>
</feature>
<name>A0A7Y2PCD1_SPHPI</name>
<dbReference type="PANTHER" id="PTHR43128">
    <property type="entry name" value="L-2-HYDROXYCARBOXYLATE DEHYDROGENASE (NAD(P)(+))"/>
    <property type="match status" value="1"/>
</dbReference>
<dbReference type="InterPro" id="IPR011304">
    <property type="entry name" value="L-lactate_DH"/>
</dbReference>
<comment type="subcellular location">
    <subcellularLocation>
        <location evidence="8">Cytoplasm</location>
    </subcellularLocation>
</comment>
<evidence type="ECO:0000313" key="14">
    <source>
        <dbReference type="Proteomes" id="UP000550136"/>
    </source>
</evidence>
<evidence type="ECO:0000256" key="2">
    <source>
        <dbReference type="ARBA" id="ARBA00004843"/>
    </source>
</evidence>
<dbReference type="InterPro" id="IPR018177">
    <property type="entry name" value="L-lactate_DH_AS"/>
</dbReference>
<comment type="pathway">
    <text evidence="2 8">Fermentation; pyruvate fermentation to lactate; (S)-lactate from pyruvate: step 1/1.</text>
</comment>
<organism evidence="13 14">
    <name type="scientific">Sphingomonas paucimobilis</name>
    <name type="common">Pseudomonas paucimobilis</name>
    <dbReference type="NCBI Taxonomy" id="13689"/>
    <lineage>
        <taxon>Bacteria</taxon>
        <taxon>Pseudomonadati</taxon>
        <taxon>Pseudomonadota</taxon>
        <taxon>Alphaproteobacteria</taxon>
        <taxon>Sphingomonadales</taxon>
        <taxon>Sphingomonadaceae</taxon>
        <taxon>Sphingomonas</taxon>
    </lineage>
</organism>
<dbReference type="GO" id="GO:0006089">
    <property type="term" value="P:lactate metabolic process"/>
    <property type="evidence" value="ECO:0007669"/>
    <property type="project" value="TreeGrafter"/>
</dbReference>
<dbReference type="Gene3D" id="3.90.110.10">
    <property type="entry name" value="Lactate dehydrogenase/glycoside hydrolase, family 4, C-terminal"/>
    <property type="match status" value="1"/>
</dbReference>
<dbReference type="RefSeq" id="WP_170170544.1">
    <property type="nucleotide sequence ID" value="NZ_JABEOU010000002.1"/>
</dbReference>
<dbReference type="GO" id="GO:0005737">
    <property type="term" value="C:cytoplasm"/>
    <property type="evidence" value="ECO:0007669"/>
    <property type="project" value="UniProtKB-SubCell"/>
</dbReference>
<accession>A0A7Y2PCD1</accession>
<evidence type="ECO:0000259" key="12">
    <source>
        <dbReference type="Pfam" id="PF02866"/>
    </source>
</evidence>
<dbReference type="InterPro" id="IPR001236">
    <property type="entry name" value="Lactate/malate_DH_N"/>
</dbReference>
<protein>
    <recommendedName>
        <fullName evidence="4 8">L-lactate dehydrogenase</fullName>
        <shortName evidence="8">L-LDH</shortName>
        <ecNumber evidence="4 8">1.1.1.27</ecNumber>
    </recommendedName>
</protein>
<evidence type="ECO:0000256" key="3">
    <source>
        <dbReference type="ARBA" id="ARBA00006054"/>
    </source>
</evidence>
<dbReference type="InterPro" id="IPR001557">
    <property type="entry name" value="L-lactate/malate_DH"/>
</dbReference>
<dbReference type="InterPro" id="IPR015955">
    <property type="entry name" value="Lactate_DH/Glyco_Ohase_4_C"/>
</dbReference>
<feature type="binding site" evidence="8">
    <location>
        <position position="99"/>
    </location>
    <ligand>
        <name>substrate</name>
    </ligand>
</feature>
<comment type="caution">
    <text evidence="8">Lacks conserved residue(s) required for the propagation of feature annotation.</text>
</comment>
<dbReference type="NCBIfam" id="NF000824">
    <property type="entry name" value="PRK00066.1"/>
    <property type="match status" value="1"/>
</dbReference>
<comment type="catalytic activity">
    <reaction evidence="7 8">
        <text>(S)-lactate + NAD(+) = pyruvate + NADH + H(+)</text>
        <dbReference type="Rhea" id="RHEA:23444"/>
        <dbReference type="ChEBI" id="CHEBI:15361"/>
        <dbReference type="ChEBI" id="CHEBI:15378"/>
        <dbReference type="ChEBI" id="CHEBI:16651"/>
        <dbReference type="ChEBI" id="CHEBI:57540"/>
        <dbReference type="ChEBI" id="CHEBI:57945"/>
        <dbReference type="EC" id="1.1.1.27"/>
    </reaction>
</comment>
<feature type="binding site" evidence="8">
    <location>
        <position position="48"/>
    </location>
    <ligand>
        <name>NAD(+)</name>
        <dbReference type="ChEBI" id="CHEBI:57540"/>
    </ligand>
</feature>
<dbReference type="PRINTS" id="PR00086">
    <property type="entry name" value="LLDHDRGNASE"/>
</dbReference>
<evidence type="ECO:0000256" key="5">
    <source>
        <dbReference type="ARBA" id="ARBA00023002"/>
    </source>
</evidence>
<dbReference type="InterPro" id="IPR036291">
    <property type="entry name" value="NAD(P)-bd_dom_sf"/>
</dbReference>
<feature type="binding site" evidence="8">
    <location>
        <position position="75"/>
    </location>
    <ligand>
        <name>NAD(+)</name>
        <dbReference type="ChEBI" id="CHEBI:57540"/>
    </ligand>
</feature>
<dbReference type="Pfam" id="PF00056">
    <property type="entry name" value="Ldh_1_N"/>
    <property type="match status" value="1"/>
</dbReference>